<evidence type="ECO:0000256" key="5">
    <source>
        <dbReference type="ARBA" id="ARBA00023306"/>
    </source>
</evidence>
<evidence type="ECO:0000313" key="9">
    <source>
        <dbReference type="EMBL" id="KAF7405426.1"/>
    </source>
</evidence>
<organism evidence="9 10">
    <name type="scientific">Vespula vulgaris</name>
    <name type="common">Yellow jacket</name>
    <name type="synonym">Wasp</name>
    <dbReference type="NCBI Taxonomy" id="7454"/>
    <lineage>
        <taxon>Eukaryota</taxon>
        <taxon>Metazoa</taxon>
        <taxon>Ecdysozoa</taxon>
        <taxon>Arthropoda</taxon>
        <taxon>Hexapoda</taxon>
        <taxon>Insecta</taxon>
        <taxon>Pterygota</taxon>
        <taxon>Neoptera</taxon>
        <taxon>Endopterygota</taxon>
        <taxon>Hymenoptera</taxon>
        <taxon>Apocrita</taxon>
        <taxon>Aculeata</taxon>
        <taxon>Vespoidea</taxon>
        <taxon>Vespidae</taxon>
        <taxon>Vespinae</taxon>
        <taxon>Vespula</taxon>
    </lineage>
</organism>
<evidence type="ECO:0000256" key="2">
    <source>
        <dbReference type="ARBA" id="ARBA00006075"/>
    </source>
</evidence>
<name>A0A834KER3_VESVU</name>
<dbReference type="Pfam" id="PF07962">
    <property type="entry name" value="Swi3"/>
    <property type="match status" value="1"/>
</dbReference>
<accession>A0A834KER3</accession>
<comment type="subcellular location">
    <subcellularLocation>
        <location evidence="1 6">Nucleus</location>
    </subcellularLocation>
</comment>
<protein>
    <recommendedName>
        <fullName evidence="6">TIMELESS-interacting protein</fullName>
    </recommendedName>
</protein>
<comment type="function">
    <text evidence="6">Plays an important role in the control of DNA replication and the maintenance of replication fork stability.</text>
</comment>
<dbReference type="PANTHER" id="PTHR13220:SF11">
    <property type="entry name" value="TIMELESS-INTERACTING PROTEIN"/>
    <property type="match status" value="1"/>
</dbReference>
<evidence type="ECO:0000313" key="10">
    <source>
        <dbReference type="Proteomes" id="UP000614350"/>
    </source>
</evidence>
<dbReference type="Proteomes" id="UP000614350">
    <property type="component" value="Unassembled WGS sequence"/>
</dbReference>
<dbReference type="InterPro" id="IPR040038">
    <property type="entry name" value="TIPIN/Csm3/Swi3"/>
</dbReference>
<reference evidence="9" key="1">
    <citation type="journal article" date="2020" name="G3 (Bethesda)">
        <title>High-Quality Assemblies for Three Invasive Social Wasps from the &lt;i&gt;Vespula&lt;/i&gt; Genus.</title>
        <authorList>
            <person name="Harrop T.W.R."/>
            <person name="Guhlin J."/>
            <person name="McLaughlin G.M."/>
            <person name="Permina E."/>
            <person name="Stockwell P."/>
            <person name="Gilligan J."/>
            <person name="Le Lec M.F."/>
            <person name="Gruber M.A.M."/>
            <person name="Quinn O."/>
            <person name="Lovegrove M."/>
            <person name="Duncan E.J."/>
            <person name="Remnant E.J."/>
            <person name="Van Eeckhoven J."/>
            <person name="Graham B."/>
            <person name="Knapp R.A."/>
            <person name="Langford K.W."/>
            <person name="Kronenberg Z."/>
            <person name="Press M.O."/>
            <person name="Eacker S.M."/>
            <person name="Wilson-Rankin E.E."/>
            <person name="Purcell J."/>
            <person name="Lester P.J."/>
            <person name="Dearden P.K."/>
        </authorList>
    </citation>
    <scope>NUCLEOTIDE SEQUENCE</scope>
    <source>
        <strain evidence="9">Marl-1</strain>
    </source>
</reference>
<keyword evidence="5 6" id="KW-0131">Cell cycle</keyword>
<keyword evidence="10" id="KW-1185">Reference proteome</keyword>
<dbReference type="GO" id="GO:0006974">
    <property type="term" value="P:DNA damage response"/>
    <property type="evidence" value="ECO:0007669"/>
    <property type="project" value="UniProtKB-KW"/>
</dbReference>
<evidence type="ECO:0000256" key="4">
    <source>
        <dbReference type="ARBA" id="ARBA00023242"/>
    </source>
</evidence>
<dbReference type="GO" id="GO:0031297">
    <property type="term" value="P:replication fork processing"/>
    <property type="evidence" value="ECO:0007669"/>
    <property type="project" value="UniProtKB-UniRule"/>
</dbReference>
<dbReference type="EMBL" id="JACSEA010000003">
    <property type="protein sequence ID" value="KAF7405426.1"/>
    <property type="molecule type" value="Genomic_DNA"/>
</dbReference>
<evidence type="ECO:0000256" key="6">
    <source>
        <dbReference type="RuleBase" id="RU366049"/>
    </source>
</evidence>
<gene>
    <name evidence="9" type="ORF">HZH66_004332</name>
</gene>
<feature type="compositionally biased region" description="Basic and acidic residues" evidence="7">
    <location>
        <begin position="22"/>
        <end position="31"/>
    </location>
</feature>
<dbReference type="GO" id="GO:0000076">
    <property type="term" value="P:DNA replication checkpoint signaling"/>
    <property type="evidence" value="ECO:0007669"/>
    <property type="project" value="UniProtKB-UniRule"/>
</dbReference>
<sequence length="279" mass="32655">MNALSDFSDQEDDILAEYEKEDTDKDDKNLNDVDEEEQKENVPRRIDPSTSQRHVVRNPIPKLNTERLKGPKGIHTIEKHFEGFKFHGKGYEKKDLDRVMKRLEHWAHRLFPKLDFDDFLEKTEKLGSKKDLSVFVTKYRNDMITFDDAEILQNNASDDEPIETNVAVDAFDLLIAEQIEKQKEVLVQHNPKTNDISINDQANDMLFENELEQCSTQTDKVIETNNSQTNTSELSDEIKERIERNRQLAIERRLARLKAIKENEKKKEIGEDIEMEIPN</sequence>
<comment type="caution">
    <text evidence="9">The sequence shown here is derived from an EMBL/GenBank/DDBJ whole genome shotgun (WGS) entry which is preliminary data.</text>
</comment>
<dbReference type="AlphaFoldDB" id="A0A834KER3"/>
<dbReference type="GO" id="GO:0031298">
    <property type="term" value="C:replication fork protection complex"/>
    <property type="evidence" value="ECO:0007669"/>
    <property type="project" value="TreeGrafter"/>
</dbReference>
<proteinExistence type="inferred from homology"/>
<dbReference type="InterPro" id="IPR012923">
    <property type="entry name" value="Csm3"/>
</dbReference>
<dbReference type="GO" id="GO:0043111">
    <property type="term" value="P:replication fork arrest"/>
    <property type="evidence" value="ECO:0007669"/>
    <property type="project" value="TreeGrafter"/>
</dbReference>
<keyword evidence="3 6" id="KW-0227">DNA damage</keyword>
<dbReference type="GO" id="GO:0003677">
    <property type="term" value="F:DNA binding"/>
    <property type="evidence" value="ECO:0007669"/>
    <property type="project" value="TreeGrafter"/>
</dbReference>
<evidence type="ECO:0000256" key="7">
    <source>
        <dbReference type="SAM" id="MobiDB-lite"/>
    </source>
</evidence>
<feature type="compositionally biased region" description="Acidic residues" evidence="7">
    <location>
        <begin position="8"/>
        <end position="21"/>
    </location>
</feature>
<dbReference type="PANTHER" id="PTHR13220">
    <property type="entry name" value="TIMELESS INTERACTING-RELATED"/>
    <property type="match status" value="1"/>
</dbReference>
<feature type="domain" description="Chromosome segregation in meiosis protein 3" evidence="8">
    <location>
        <begin position="62"/>
        <end position="143"/>
    </location>
</feature>
<comment type="similarity">
    <text evidence="2 6">Belongs to the CSM3 family.</text>
</comment>
<evidence type="ECO:0000256" key="3">
    <source>
        <dbReference type="ARBA" id="ARBA00022763"/>
    </source>
</evidence>
<evidence type="ECO:0000256" key="1">
    <source>
        <dbReference type="ARBA" id="ARBA00004123"/>
    </source>
</evidence>
<feature type="region of interest" description="Disordered" evidence="7">
    <location>
        <begin position="1"/>
        <end position="52"/>
    </location>
</feature>
<keyword evidence="4 6" id="KW-0539">Nucleus</keyword>
<evidence type="ECO:0000259" key="8">
    <source>
        <dbReference type="Pfam" id="PF07962"/>
    </source>
</evidence>